<dbReference type="AlphaFoldDB" id="A0A8J5CE02"/>
<dbReference type="InterPro" id="IPR009798">
    <property type="entry name" value="Wun1-like"/>
</dbReference>
<dbReference type="Pfam" id="PF07107">
    <property type="entry name" value="WI12"/>
    <property type="match status" value="1"/>
</dbReference>
<name>A0A8J5CE02_ZINOF</name>
<dbReference type="Proteomes" id="UP000734854">
    <property type="component" value="Unassembled WGS sequence"/>
</dbReference>
<accession>A0A8J5CE02</accession>
<reference evidence="1 2" key="1">
    <citation type="submission" date="2020-08" db="EMBL/GenBank/DDBJ databases">
        <title>Plant Genome Project.</title>
        <authorList>
            <person name="Zhang R.-G."/>
        </authorList>
    </citation>
    <scope>NUCLEOTIDE SEQUENCE [LARGE SCALE GENOMIC DNA]</scope>
    <source>
        <tissue evidence="1">Rhizome</tissue>
    </source>
</reference>
<organism evidence="1 2">
    <name type="scientific">Zingiber officinale</name>
    <name type="common">Ginger</name>
    <name type="synonym">Amomum zingiber</name>
    <dbReference type="NCBI Taxonomy" id="94328"/>
    <lineage>
        <taxon>Eukaryota</taxon>
        <taxon>Viridiplantae</taxon>
        <taxon>Streptophyta</taxon>
        <taxon>Embryophyta</taxon>
        <taxon>Tracheophyta</taxon>
        <taxon>Spermatophyta</taxon>
        <taxon>Magnoliopsida</taxon>
        <taxon>Liliopsida</taxon>
        <taxon>Zingiberales</taxon>
        <taxon>Zingiberaceae</taxon>
        <taxon>Zingiber</taxon>
    </lineage>
</organism>
<gene>
    <name evidence="1" type="ORF">ZIOFF_067566</name>
</gene>
<sequence>METKGRGVVESLYDALSRGDAAAAEAAMAEDVEWWFHGPRRCQYMRRVLTGEADERGGFRFRPRRVTAVGGPWVVAEGWEGKHAYWVHAWAVEHGVITLFREYFNTSLTVISHGQLRGGGATSSTSAVGRMGAGGGALWQSEAPAREGRRSLPGLLLAI</sequence>
<evidence type="ECO:0000313" key="1">
    <source>
        <dbReference type="EMBL" id="KAG6473649.1"/>
    </source>
</evidence>
<dbReference type="PANTHER" id="PTHR33703:SF16">
    <property type="entry name" value="OS05G0342100 PROTEIN"/>
    <property type="match status" value="1"/>
</dbReference>
<dbReference type="OrthoDB" id="1922476at2759"/>
<proteinExistence type="predicted"/>
<evidence type="ECO:0008006" key="3">
    <source>
        <dbReference type="Google" id="ProtNLM"/>
    </source>
</evidence>
<dbReference type="EMBL" id="JACMSC010000019">
    <property type="protein sequence ID" value="KAG6473649.1"/>
    <property type="molecule type" value="Genomic_DNA"/>
</dbReference>
<comment type="caution">
    <text evidence="1">The sequence shown here is derived from an EMBL/GenBank/DDBJ whole genome shotgun (WGS) entry which is preliminary data.</text>
</comment>
<dbReference type="PANTHER" id="PTHR33703">
    <property type="entry name" value="OS07G0691300 PROTEIN"/>
    <property type="match status" value="1"/>
</dbReference>
<protein>
    <recommendedName>
        <fullName evidence="3">Wound-induced protein 1</fullName>
    </recommendedName>
</protein>
<keyword evidence="2" id="KW-1185">Reference proteome</keyword>
<evidence type="ECO:0000313" key="2">
    <source>
        <dbReference type="Proteomes" id="UP000734854"/>
    </source>
</evidence>